<reference evidence="1" key="2">
    <citation type="journal article" date="2015" name="Data Brief">
        <title>Shoot transcriptome of the giant reed, Arundo donax.</title>
        <authorList>
            <person name="Barrero R.A."/>
            <person name="Guerrero F.D."/>
            <person name="Moolhuijzen P."/>
            <person name="Goolsby J.A."/>
            <person name="Tidwell J."/>
            <person name="Bellgard S.E."/>
            <person name="Bellgard M.I."/>
        </authorList>
    </citation>
    <scope>NUCLEOTIDE SEQUENCE</scope>
    <source>
        <tissue evidence="1">Shoot tissue taken approximately 20 cm above the soil surface</tissue>
    </source>
</reference>
<evidence type="ECO:0000313" key="1">
    <source>
        <dbReference type="EMBL" id="JAD25150.1"/>
    </source>
</evidence>
<sequence>MDCMPAPLGAEGESDMGGRLNTLQCLLAQAGDQRPQTSTEIVAGIKASLLHTGQTTKSIVS</sequence>
<name>A0A0A8YI75_ARUDO</name>
<proteinExistence type="predicted"/>
<accession>A0A0A8YI75</accession>
<reference evidence="1" key="1">
    <citation type="submission" date="2014-09" db="EMBL/GenBank/DDBJ databases">
        <authorList>
            <person name="Magalhaes I.L.F."/>
            <person name="Oliveira U."/>
            <person name="Santos F.R."/>
            <person name="Vidigal T.H.D.A."/>
            <person name="Brescovit A.D."/>
            <person name="Santos A.J."/>
        </authorList>
    </citation>
    <scope>NUCLEOTIDE SEQUENCE</scope>
    <source>
        <tissue evidence="1">Shoot tissue taken approximately 20 cm above the soil surface</tissue>
    </source>
</reference>
<dbReference type="EMBL" id="GBRH01272745">
    <property type="protein sequence ID" value="JAD25150.1"/>
    <property type="molecule type" value="Transcribed_RNA"/>
</dbReference>
<protein>
    <submittedName>
        <fullName evidence="1">Uncharacterized protein</fullName>
    </submittedName>
</protein>
<dbReference type="AlphaFoldDB" id="A0A0A8YI75"/>
<organism evidence="1">
    <name type="scientific">Arundo donax</name>
    <name type="common">Giant reed</name>
    <name type="synonym">Donax arundinaceus</name>
    <dbReference type="NCBI Taxonomy" id="35708"/>
    <lineage>
        <taxon>Eukaryota</taxon>
        <taxon>Viridiplantae</taxon>
        <taxon>Streptophyta</taxon>
        <taxon>Embryophyta</taxon>
        <taxon>Tracheophyta</taxon>
        <taxon>Spermatophyta</taxon>
        <taxon>Magnoliopsida</taxon>
        <taxon>Liliopsida</taxon>
        <taxon>Poales</taxon>
        <taxon>Poaceae</taxon>
        <taxon>PACMAD clade</taxon>
        <taxon>Arundinoideae</taxon>
        <taxon>Arundineae</taxon>
        <taxon>Arundo</taxon>
    </lineage>
</organism>